<dbReference type="GO" id="GO:0005886">
    <property type="term" value="C:plasma membrane"/>
    <property type="evidence" value="ECO:0007669"/>
    <property type="project" value="TreeGrafter"/>
</dbReference>
<reference evidence="5 6" key="1">
    <citation type="submission" date="2019-11" db="EMBL/GenBank/DDBJ databases">
        <title>Complete genome sequence of Corynebacterium kalinowskii 1959, a novel Corynebacterium species isolated from soil of a small paddock in Vilsendorf, Germany.</title>
        <authorList>
            <person name="Schaffert L."/>
            <person name="Ruwe M."/>
            <person name="Milse J."/>
            <person name="Hanuschka K."/>
            <person name="Ortseifen V."/>
            <person name="Droste J."/>
            <person name="Brandt D."/>
            <person name="Schlueter L."/>
            <person name="Kutter Y."/>
            <person name="Vinke S."/>
            <person name="Viehoefer P."/>
            <person name="Jacob L."/>
            <person name="Luebke N.-C."/>
            <person name="Schulte-Berndt E."/>
            <person name="Hain C."/>
            <person name="Linder M."/>
            <person name="Schmidt P."/>
            <person name="Wollenschlaeger L."/>
            <person name="Luttermann T."/>
            <person name="Thieme E."/>
            <person name="Hassa J."/>
            <person name="Haak M."/>
            <person name="Wittchen M."/>
            <person name="Mentz A."/>
            <person name="Persicke M."/>
            <person name="Busche T."/>
            <person name="Ruckert C."/>
        </authorList>
    </citation>
    <scope>NUCLEOTIDE SEQUENCE [LARGE SCALE GENOMIC DNA]</scope>
    <source>
        <strain evidence="5 6">2039</strain>
    </source>
</reference>
<organism evidence="5 6">
    <name type="scientific">Corynebacterium occultum</name>
    <dbReference type="NCBI Taxonomy" id="2675219"/>
    <lineage>
        <taxon>Bacteria</taxon>
        <taxon>Bacillati</taxon>
        <taxon>Actinomycetota</taxon>
        <taxon>Actinomycetes</taxon>
        <taxon>Mycobacteriales</taxon>
        <taxon>Corynebacteriaceae</taxon>
        <taxon>Corynebacterium</taxon>
    </lineage>
</organism>
<name>A0A6B8W7C3_9CORY</name>
<protein>
    <submittedName>
        <fullName evidence="5">1-acyl-sn-glycerol-3-phosphate acyltransferase</fullName>
        <ecNumber evidence="5">2.3.1.-</ecNumber>
    </submittedName>
</protein>
<dbReference type="PANTHER" id="PTHR10434:SF55">
    <property type="entry name" value="POSSIBLE ACYLTRANSFERASE"/>
    <property type="match status" value="1"/>
</dbReference>
<dbReference type="InterPro" id="IPR002123">
    <property type="entry name" value="Plipid/glycerol_acylTrfase"/>
</dbReference>
<dbReference type="PANTHER" id="PTHR10434">
    <property type="entry name" value="1-ACYL-SN-GLYCEROL-3-PHOSPHATE ACYLTRANSFERASE"/>
    <property type="match status" value="1"/>
</dbReference>
<dbReference type="SMART" id="SM00563">
    <property type="entry name" value="PlsC"/>
    <property type="match status" value="1"/>
</dbReference>
<gene>
    <name evidence="5" type="primary">plsC2</name>
    <name evidence="5" type="ORF">COCCU_13260</name>
</gene>
<evidence type="ECO:0000256" key="2">
    <source>
        <dbReference type="ARBA" id="ARBA00023315"/>
    </source>
</evidence>
<keyword evidence="6" id="KW-1185">Reference proteome</keyword>
<dbReference type="EMBL" id="CP046455">
    <property type="protein sequence ID" value="QGU08551.1"/>
    <property type="molecule type" value="Genomic_DNA"/>
</dbReference>
<evidence type="ECO:0000313" key="6">
    <source>
        <dbReference type="Proteomes" id="UP000424462"/>
    </source>
</evidence>
<evidence type="ECO:0000313" key="5">
    <source>
        <dbReference type="EMBL" id="QGU08551.1"/>
    </source>
</evidence>
<proteinExistence type="predicted"/>
<dbReference type="Pfam" id="PF01553">
    <property type="entry name" value="Acyltransferase"/>
    <property type="match status" value="1"/>
</dbReference>
<keyword evidence="1 5" id="KW-0808">Transferase</keyword>
<accession>A0A6B8W7C3</accession>
<dbReference type="SUPFAM" id="SSF69593">
    <property type="entry name" value="Glycerol-3-phosphate (1)-acyltransferase"/>
    <property type="match status" value="1"/>
</dbReference>
<feature type="region of interest" description="Disordered" evidence="3">
    <location>
        <begin position="287"/>
        <end position="311"/>
    </location>
</feature>
<sequence length="335" mass="36859">MTEYTTRGGMFRVPADLPEVPDHPVESKESFYNGFMIRALKGLMRAQGIKITVFGAEHLPTEGGALLAMNHTGYYDFIFGEVPGNVRGKRLVRFMAKKEIFEMPVIGNLMRRMDHVSVDRSSGRGSLEEAVHRLEQGQIVGIFPEATISRSFEIKELKTGAARIAAQADVPLIPMVIWGGQQIWTKEHPKRLGRTNTPVYIRLGEPVDPYGDPATATERLHTALVELMDQVRGDYAAEYGPFPEGLYWMPESLGGTAPSLEEAHRIDTEDKARKKAAKEAKLAAKESREAAKLNARGDAALRGEDGSSLPATAKRSITGVATKIRGLFRGLSGRN</sequence>
<keyword evidence="2 5" id="KW-0012">Acyltransferase</keyword>
<dbReference type="CDD" id="cd07989">
    <property type="entry name" value="LPLAT_AGPAT-like"/>
    <property type="match status" value="1"/>
</dbReference>
<feature type="domain" description="Phospholipid/glycerol acyltransferase" evidence="4">
    <location>
        <begin position="65"/>
        <end position="180"/>
    </location>
</feature>
<dbReference type="EC" id="2.3.1.-" evidence="5"/>
<dbReference type="RefSeq" id="WP_156232158.1">
    <property type="nucleotide sequence ID" value="NZ_CP046455.1"/>
</dbReference>
<dbReference type="KEGG" id="cok:COCCU_13260"/>
<dbReference type="Proteomes" id="UP000424462">
    <property type="component" value="Chromosome"/>
</dbReference>
<evidence type="ECO:0000256" key="3">
    <source>
        <dbReference type="SAM" id="MobiDB-lite"/>
    </source>
</evidence>
<evidence type="ECO:0000256" key="1">
    <source>
        <dbReference type="ARBA" id="ARBA00022679"/>
    </source>
</evidence>
<dbReference type="AlphaFoldDB" id="A0A6B8W7C3"/>
<dbReference type="GO" id="GO:0003841">
    <property type="term" value="F:1-acylglycerol-3-phosphate O-acyltransferase activity"/>
    <property type="evidence" value="ECO:0007669"/>
    <property type="project" value="TreeGrafter"/>
</dbReference>
<evidence type="ECO:0000259" key="4">
    <source>
        <dbReference type="SMART" id="SM00563"/>
    </source>
</evidence>
<dbReference type="GO" id="GO:0006654">
    <property type="term" value="P:phosphatidic acid biosynthetic process"/>
    <property type="evidence" value="ECO:0007669"/>
    <property type="project" value="TreeGrafter"/>
</dbReference>